<name>A0A843U9T7_COLES</name>
<proteinExistence type="predicted"/>
<organism evidence="1 2">
    <name type="scientific">Colocasia esculenta</name>
    <name type="common">Wild taro</name>
    <name type="synonym">Arum esculentum</name>
    <dbReference type="NCBI Taxonomy" id="4460"/>
    <lineage>
        <taxon>Eukaryota</taxon>
        <taxon>Viridiplantae</taxon>
        <taxon>Streptophyta</taxon>
        <taxon>Embryophyta</taxon>
        <taxon>Tracheophyta</taxon>
        <taxon>Spermatophyta</taxon>
        <taxon>Magnoliopsida</taxon>
        <taxon>Liliopsida</taxon>
        <taxon>Araceae</taxon>
        <taxon>Aroideae</taxon>
        <taxon>Colocasieae</taxon>
        <taxon>Colocasia</taxon>
    </lineage>
</organism>
<evidence type="ECO:0000313" key="1">
    <source>
        <dbReference type="EMBL" id="MQL76989.1"/>
    </source>
</evidence>
<accession>A0A843U9T7</accession>
<gene>
    <name evidence="1" type="ORF">Taro_009391</name>
</gene>
<sequence length="69" mass="7550">MVTPSLLSSPSLLLGGGGGMGWDGMKEEKLEICPSQISDQPFRLRMSSDRESDFVSGGRFYLVIPPFLK</sequence>
<dbReference type="EMBL" id="NMUH01000326">
    <property type="protein sequence ID" value="MQL76989.1"/>
    <property type="molecule type" value="Genomic_DNA"/>
</dbReference>
<dbReference type="Proteomes" id="UP000652761">
    <property type="component" value="Unassembled WGS sequence"/>
</dbReference>
<evidence type="ECO:0000313" key="2">
    <source>
        <dbReference type="Proteomes" id="UP000652761"/>
    </source>
</evidence>
<comment type="caution">
    <text evidence="1">The sequence shown here is derived from an EMBL/GenBank/DDBJ whole genome shotgun (WGS) entry which is preliminary data.</text>
</comment>
<reference evidence="1" key="1">
    <citation type="submission" date="2017-07" db="EMBL/GenBank/DDBJ databases">
        <title>Taro Niue Genome Assembly and Annotation.</title>
        <authorList>
            <person name="Atibalentja N."/>
            <person name="Keating K."/>
            <person name="Fields C.J."/>
        </authorList>
    </citation>
    <scope>NUCLEOTIDE SEQUENCE</scope>
    <source>
        <strain evidence="1">Niue_2</strain>
        <tissue evidence="1">Leaf</tissue>
    </source>
</reference>
<keyword evidence="2" id="KW-1185">Reference proteome</keyword>
<dbReference type="AlphaFoldDB" id="A0A843U9T7"/>
<protein>
    <submittedName>
        <fullName evidence="1">Uncharacterized protein</fullName>
    </submittedName>
</protein>